<dbReference type="RefSeq" id="WP_267676640.1">
    <property type="nucleotide sequence ID" value="NZ_CP113088.1"/>
</dbReference>
<reference evidence="2" key="1">
    <citation type="submission" date="2022-11" db="EMBL/GenBank/DDBJ databases">
        <title>Lacinutrix neustonica HL-RS19T sp. nov., isolated from the surface microlayer sample of brackish Lake Shihwa.</title>
        <authorList>
            <person name="Choi J.Y."/>
            <person name="Hwang C.Y."/>
        </authorList>
    </citation>
    <scope>NUCLEOTIDE SEQUENCE</scope>
    <source>
        <strain evidence="2">HL-RS19</strain>
    </source>
</reference>
<gene>
    <name evidence="2" type="ORF">N7U66_19940</name>
</gene>
<evidence type="ECO:0000313" key="3">
    <source>
        <dbReference type="Proteomes" id="UP001164705"/>
    </source>
</evidence>
<dbReference type="Gene3D" id="2.60.40.1820">
    <property type="match status" value="1"/>
</dbReference>
<protein>
    <recommendedName>
        <fullName evidence="1">Late embryogenesis abundant protein LEA-2 subgroup domain-containing protein</fullName>
    </recommendedName>
</protein>
<dbReference type="Proteomes" id="UP001164705">
    <property type="component" value="Chromosome"/>
</dbReference>
<keyword evidence="3" id="KW-1185">Reference proteome</keyword>
<dbReference type="EMBL" id="CP113088">
    <property type="protein sequence ID" value="WAC02042.1"/>
    <property type="molecule type" value="Genomic_DNA"/>
</dbReference>
<name>A0A9E8SDR4_9FLAO</name>
<accession>A0A9E8SDR4</accession>
<evidence type="ECO:0000313" key="2">
    <source>
        <dbReference type="EMBL" id="WAC02042.1"/>
    </source>
</evidence>
<sequence length="119" mass="13447">MVESNSEFIIMRGDAFFNNPNHVGGQLETEGLKIRINDIDMGTVSSQTFKVPSHKEFSIPLTVNIPSKKLLNLNTLSSILNSVLNKGMQVQYKGDIKYTLFGFSHQYQIDDIQDIKIKL</sequence>
<dbReference type="InterPro" id="IPR004864">
    <property type="entry name" value="LEA_2"/>
</dbReference>
<evidence type="ECO:0000259" key="1">
    <source>
        <dbReference type="Pfam" id="PF03168"/>
    </source>
</evidence>
<dbReference type="Pfam" id="PF03168">
    <property type="entry name" value="LEA_2"/>
    <property type="match status" value="1"/>
</dbReference>
<dbReference type="KEGG" id="lnu:N7U66_19940"/>
<proteinExistence type="predicted"/>
<organism evidence="2 3">
    <name type="scientific">Lacinutrix neustonica</name>
    <dbReference type="NCBI Taxonomy" id="2980107"/>
    <lineage>
        <taxon>Bacteria</taxon>
        <taxon>Pseudomonadati</taxon>
        <taxon>Bacteroidota</taxon>
        <taxon>Flavobacteriia</taxon>
        <taxon>Flavobacteriales</taxon>
        <taxon>Flavobacteriaceae</taxon>
        <taxon>Lacinutrix</taxon>
    </lineage>
</organism>
<dbReference type="AlphaFoldDB" id="A0A9E8SDR4"/>
<feature type="domain" description="Late embryogenesis abundant protein LEA-2 subgroup" evidence="1">
    <location>
        <begin position="19"/>
        <end position="105"/>
    </location>
</feature>